<keyword evidence="3" id="KW-1185">Reference proteome</keyword>
<gene>
    <name evidence="2" type="ORF">QLH52_00130</name>
</gene>
<keyword evidence="1" id="KW-1133">Transmembrane helix</keyword>
<evidence type="ECO:0000313" key="2">
    <source>
        <dbReference type="EMBL" id="MDX8125679.1"/>
    </source>
</evidence>
<evidence type="ECO:0000256" key="1">
    <source>
        <dbReference type="SAM" id="Phobius"/>
    </source>
</evidence>
<dbReference type="Proteomes" id="UP001284537">
    <property type="component" value="Unassembled WGS sequence"/>
</dbReference>
<keyword evidence="1" id="KW-0472">Membrane</keyword>
<comment type="caution">
    <text evidence="2">The sequence shown here is derived from an EMBL/GenBank/DDBJ whole genome shotgun (WGS) entry which is preliminary data.</text>
</comment>
<evidence type="ECO:0000313" key="3">
    <source>
        <dbReference type="Proteomes" id="UP001284537"/>
    </source>
</evidence>
<sequence length="98" mass="11413">MTNNEFRNTLYVFVFIVLFNFKKVIAMAFLTKVLNKNVKHPFCSWKTACLNSEAFSHINEAGPFEEYTWNGDYLDAEPSAGYAENIHERHKGLQVELY</sequence>
<dbReference type="EMBL" id="JAXARY010000001">
    <property type="protein sequence ID" value="MDX8125679.1"/>
    <property type="molecule type" value="Genomic_DNA"/>
</dbReference>
<dbReference type="RefSeq" id="WP_319960148.1">
    <property type="nucleotide sequence ID" value="NZ_JAXARY010000001.1"/>
</dbReference>
<name>A0ABU4U8K3_9GAMM</name>
<organism evidence="2 3">
    <name type="scientific">Methylomonas defluvii</name>
    <dbReference type="NCBI Taxonomy" id="3045149"/>
    <lineage>
        <taxon>Bacteria</taxon>
        <taxon>Pseudomonadati</taxon>
        <taxon>Pseudomonadota</taxon>
        <taxon>Gammaproteobacteria</taxon>
        <taxon>Methylococcales</taxon>
        <taxon>Methylococcaceae</taxon>
        <taxon>Methylomonas</taxon>
    </lineage>
</organism>
<keyword evidence="1" id="KW-0812">Transmembrane</keyword>
<protein>
    <submittedName>
        <fullName evidence="2">Uncharacterized protein</fullName>
    </submittedName>
</protein>
<feature type="transmembrane region" description="Helical" evidence="1">
    <location>
        <begin position="12"/>
        <end position="30"/>
    </location>
</feature>
<accession>A0ABU4U8K3</accession>
<proteinExistence type="predicted"/>
<reference evidence="2 3" key="1">
    <citation type="submission" date="2023-11" db="EMBL/GenBank/DDBJ databases">
        <authorList>
            <person name="Ouyang M.-Y."/>
        </authorList>
    </citation>
    <scope>NUCLEOTIDE SEQUENCE [LARGE SCALE GENOMIC DNA]</scope>
    <source>
        <strain evidence="2 3">OY6</strain>
    </source>
</reference>